<accession>R4Z2H5</accession>
<dbReference type="AlphaFoldDB" id="R4Z2H5"/>
<dbReference type="EMBL" id="CANL01000043">
    <property type="protein sequence ID" value="CCM64840.1"/>
    <property type="molecule type" value="Genomic_DNA"/>
</dbReference>
<feature type="region of interest" description="Disordered" evidence="1">
    <location>
        <begin position="1"/>
        <end position="25"/>
    </location>
</feature>
<gene>
    <name evidence="2" type="ORF">BN381_480022</name>
</gene>
<sequence>MSHRGRQCGVGDRHGTQPIARPEGQYFRLDQAEPFDSSRVGVMAEQREGAGFEPSAFEKEAVAAKGLRCCDQIGENEPPVGAECDRELVGQPAECHLTIQQPKDHGRALVQQDWCRPWRPSHGLA</sequence>
<dbReference type="HOGENOM" id="CLU_1988575_0_0_11"/>
<reference evidence="2 3" key="1">
    <citation type="journal article" date="2013" name="ISME J.">
        <title>Metabolic model for the filamentous 'Candidatus Microthrix parvicella' based on genomic and metagenomic analyses.</title>
        <authorList>
            <person name="Jon McIlroy S."/>
            <person name="Kristiansen R."/>
            <person name="Albertsen M."/>
            <person name="Michael Karst S."/>
            <person name="Rossetti S."/>
            <person name="Lund Nielsen J."/>
            <person name="Tandoi V."/>
            <person name="James Seviour R."/>
            <person name="Nielsen P.H."/>
        </authorList>
    </citation>
    <scope>NUCLEOTIDE SEQUENCE [LARGE SCALE GENOMIC DNA]</scope>
    <source>
        <strain evidence="2 3">RN1</strain>
    </source>
</reference>
<dbReference type="STRING" id="1229780.BN381_480022"/>
<dbReference type="Proteomes" id="UP000018291">
    <property type="component" value="Unassembled WGS sequence"/>
</dbReference>
<keyword evidence="3" id="KW-1185">Reference proteome</keyword>
<evidence type="ECO:0000313" key="2">
    <source>
        <dbReference type="EMBL" id="CCM64840.1"/>
    </source>
</evidence>
<protein>
    <submittedName>
        <fullName evidence="2">Uncharacterized protein</fullName>
    </submittedName>
</protein>
<evidence type="ECO:0000256" key="1">
    <source>
        <dbReference type="SAM" id="MobiDB-lite"/>
    </source>
</evidence>
<organism evidence="2 3">
    <name type="scientific">Candidatus Neomicrothrix parvicella RN1</name>
    <dbReference type="NCBI Taxonomy" id="1229780"/>
    <lineage>
        <taxon>Bacteria</taxon>
        <taxon>Bacillati</taxon>
        <taxon>Actinomycetota</taxon>
        <taxon>Acidimicrobiia</taxon>
        <taxon>Acidimicrobiales</taxon>
        <taxon>Microthrixaceae</taxon>
        <taxon>Candidatus Neomicrothrix</taxon>
    </lineage>
</organism>
<name>R4Z2H5_9ACTN</name>
<proteinExistence type="predicted"/>
<evidence type="ECO:0000313" key="3">
    <source>
        <dbReference type="Proteomes" id="UP000018291"/>
    </source>
</evidence>
<comment type="caution">
    <text evidence="2">The sequence shown here is derived from an EMBL/GenBank/DDBJ whole genome shotgun (WGS) entry which is preliminary data.</text>
</comment>